<evidence type="ECO:0000259" key="2">
    <source>
        <dbReference type="SMART" id="SM00382"/>
    </source>
</evidence>
<dbReference type="InterPro" id="IPR011704">
    <property type="entry name" value="ATPase_dyneun-rel_AAA"/>
</dbReference>
<name>A0A7H8QAI9_9BACL</name>
<gene>
    <name evidence="3" type="ORF">HF394_10740</name>
</gene>
<dbReference type="Proteomes" id="UP000509222">
    <property type="component" value="Chromosome"/>
</dbReference>
<evidence type="ECO:0000313" key="4">
    <source>
        <dbReference type="Proteomes" id="UP000509222"/>
    </source>
</evidence>
<evidence type="ECO:0000256" key="1">
    <source>
        <dbReference type="SAM" id="Coils"/>
    </source>
</evidence>
<keyword evidence="4" id="KW-1185">Reference proteome</keyword>
<protein>
    <submittedName>
        <fullName evidence="3">AAA domain-containing protein</fullName>
    </submittedName>
</protein>
<dbReference type="GO" id="GO:0016887">
    <property type="term" value="F:ATP hydrolysis activity"/>
    <property type="evidence" value="ECO:0007669"/>
    <property type="project" value="InterPro"/>
</dbReference>
<organism evidence="3 4">
    <name type="scientific">Planococcus glaciei</name>
    <dbReference type="NCBI Taxonomy" id="459472"/>
    <lineage>
        <taxon>Bacteria</taxon>
        <taxon>Bacillati</taxon>
        <taxon>Bacillota</taxon>
        <taxon>Bacilli</taxon>
        <taxon>Bacillales</taxon>
        <taxon>Caryophanaceae</taxon>
        <taxon>Planococcus</taxon>
    </lineage>
</organism>
<evidence type="ECO:0000313" key="3">
    <source>
        <dbReference type="EMBL" id="QKX51026.1"/>
    </source>
</evidence>
<reference evidence="3 4" key="1">
    <citation type="submission" date="2020-04" db="EMBL/GenBank/DDBJ databases">
        <authorList>
            <person name="Pajer P."/>
            <person name="Broz P."/>
        </authorList>
    </citation>
    <scope>NUCLEOTIDE SEQUENCE [LARGE SCALE GENOMIC DNA]</scope>
    <source>
        <strain evidence="4">NRL-ATB46093</strain>
    </source>
</reference>
<dbReference type="RefSeq" id="WP_176294584.1">
    <property type="nucleotide sequence ID" value="NZ_CP051177.1"/>
</dbReference>
<proteinExistence type="predicted"/>
<reference evidence="4" key="2">
    <citation type="submission" date="2020-06" db="EMBL/GenBank/DDBJ databases">
        <title>Isolation of Planomicrobium glaciei.</title>
        <authorList>
            <person name="Malisova L."/>
            <person name="Safrankova R."/>
            <person name="Jakubu V."/>
            <person name="Spanelova P."/>
        </authorList>
    </citation>
    <scope>NUCLEOTIDE SEQUENCE [LARGE SCALE GENOMIC DNA]</scope>
    <source>
        <strain evidence="4">NRL-ATB46093</strain>
    </source>
</reference>
<dbReference type="Gene3D" id="3.40.50.300">
    <property type="entry name" value="P-loop containing nucleotide triphosphate hydrolases"/>
    <property type="match status" value="1"/>
</dbReference>
<feature type="domain" description="AAA+ ATPase" evidence="2">
    <location>
        <begin position="304"/>
        <end position="484"/>
    </location>
</feature>
<accession>A0A7H8QAI9</accession>
<dbReference type="InterPro" id="IPR027417">
    <property type="entry name" value="P-loop_NTPase"/>
</dbReference>
<dbReference type="Pfam" id="PF07728">
    <property type="entry name" value="AAA_5"/>
    <property type="match status" value="1"/>
</dbReference>
<dbReference type="SUPFAM" id="SSF52540">
    <property type="entry name" value="P-loop containing nucleoside triphosphate hydrolases"/>
    <property type="match status" value="1"/>
</dbReference>
<dbReference type="InterPro" id="IPR003593">
    <property type="entry name" value="AAA+_ATPase"/>
</dbReference>
<dbReference type="SMART" id="SM00382">
    <property type="entry name" value="AAA"/>
    <property type="match status" value="1"/>
</dbReference>
<dbReference type="GO" id="GO:0005524">
    <property type="term" value="F:ATP binding"/>
    <property type="evidence" value="ECO:0007669"/>
    <property type="project" value="InterPro"/>
</dbReference>
<feature type="coiled-coil region" evidence="1">
    <location>
        <begin position="199"/>
        <end position="236"/>
    </location>
</feature>
<dbReference type="AlphaFoldDB" id="A0A7H8QAI9"/>
<dbReference type="EMBL" id="CP051177">
    <property type="protein sequence ID" value="QKX51026.1"/>
    <property type="molecule type" value="Genomic_DNA"/>
</dbReference>
<sequence length="632" mass="74102">METITKQKSYDNWLMTEGAEVLQQLITNKQLLENQQDNEYFYYASQFVKSIRTELYGDWMVLKVISKKEFIDNKSERNMLRIEAIVMEPNENRYIECNHPLEPDTFWNVSAVIPRNRIKEIPEDYTLIYAKYDVEKKPEHLKNVVKIDLTSCRSLRESLLDQLSRIGGPLLVEEATEAFGSDFEKNLTEKLLLLYKPLRKKISEERKKIEQNLSVLADKQKQFEDCNESLTEKQKEWQQILSKIDSYIAAEEKREVEETRDSKEYPWIKEEVVDILQSLIYHNSEDDLIYDERVIETFLRAIQTNTLIILSGPSGTGKSSIVTEFARAIKGAKATLVPVQSGWTDTQDLLGYFNPIDQCYVPTPFMEALADAANDPNHLHLICLDEMNLAHIEYYFSEFLSSREKKTPSIRLYSDRYFSIAKKRLKGEHYNSESESFLNASDLIKRYQSNFKIPSNVRFIGTMNMDHTVKSISPKVIDRSFLIEVDHLDKNKKNKIKKKLVEKEQKGCIDVSIRSLNEIFRVEHAFEKEVQEIIDLSHQLESIANAPLNSRGRKHIISYFDRIPEEALKGSVKEKYFDQIIYSKILPRIELSKKNEEGMKVLEDFQQKIDRYKYSSGKLQRMLADERFIRFW</sequence>
<keyword evidence="1" id="KW-0175">Coiled coil</keyword>